<sequence>MGQRRKRDENQHPKKEEAVAAEGEEGPEFEDAYADDYESEGEVIVHDEDGEGEQMEEAVDEDEVEEKKKVWFPGQDIAEDEELDFENDAYEMLHRLNVDWPCLSFDYLRDTLGVNRVKFPLTFYFVAGTMAERNKDNKVQLVKVSNLCRTRYDDDEFAEVDEEEEGDPVMESKEVPHNGIVNRIRVSRLVFESQRMNLMLLRRECSRCLSTPISLPHGVPWAKYTCITSTTPSKF</sequence>
<evidence type="ECO:0000259" key="4">
    <source>
        <dbReference type="Pfam" id="PF12265"/>
    </source>
</evidence>
<keyword evidence="2" id="KW-0677">Repeat</keyword>
<evidence type="ECO:0000256" key="3">
    <source>
        <dbReference type="SAM" id="MobiDB-lite"/>
    </source>
</evidence>
<keyword evidence="1" id="KW-0853">WD repeat</keyword>
<dbReference type="Pfam" id="PF12265">
    <property type="entry name" value="CAF1C_H4-bd"/>
    <property type="match status" value="1"/>
</dbReference>
<dbReference type="Gene3D" id="2.130.10.10">
    <property type="entry name" value="YVTN repeat-like/Quinoprotein amine dehydrogenase"/>
    <property type="match status" value="1"/>
</dbReference>
<evidence type="ECO:0000256" key="2">
    <source>
        <dbReference type="ARBA" id="ARBA00022737"/>
    </source>
</evidence>
<dbReference type="AlphaFoldDB" id="A0A7S3GL21"/>
<dbReference type="PANTHER" id="PTHR45903:SF1">
    <property type="entry name" value="GLUTAMATE-RICH WD REPEAT-CONTAINING PROTEIN 1"/>
    <property type="match status" value="1"/>
</dbReference>
<feature type="domain" description="Histone-binding protein RBBP4-like N-terminal" evidence="4">
    <location>
        <begin position="80"/>
        <end position="148"/>
    </location>
</feature>
<proteinExistence type="predicted"/>
<feature type="compositionally biased region" description="Basic and acidic residues" evidence="3">
    <location>
        <begin position="1"/>
        <end position="18"/>
    </location>
</feature>
<accession>A0A7S3GL21</accession>
<dbReference type="PANTHER" id="PTHR45903">
    <property type="entry name" value="GLUTAMATE-RICH WD REPEAT-CONTAINING PROTEIN 1"/>
    <property type="match status" value="1"/>
</dbReference>
<evidence type="ECO:0000313" key="5">
    <source>
        <dbReference type="EMBL" id="CAE0269601.1"/>
    </source>
</evidence>
<feature type="compositionally biased region" description="Acidic residues" evidence="3">
    <location>
        <begin position="22"/>
        <end position="41"/>
    </location>
</feature>
<dbReference type="InterPro" id="IPR015943">
    <property type="entry name" value="WD40/YVTN_repeat-like_dom_sf"/>
</dbReference>
<organism evidence="5">
    <name type="scientific">Palpitomonas bilix</name>
    <dbReference type="NCBI Taxonomy" id="652834"/>
    <lineage>
        <taxon>Eukaryota</taxon>
        <taxon>Eukaryota incertae sedis</taxon>
    </lineage>
</organism>
<feature type="compositionally biased region" description="Acidic residues" evidence="3">
    <location>
        <begin position="48"/>
        <end position="64"/>
    </location>
</feature>
<protein>
    <recommendedName>
        <fullName evidence="4">Histone-binding protein RBBP4-like N-terminal domain-containing protein</fullName>
    </recommendedName>
</protein>
<gene>
    <name evidence="5" type="ORF">PBIL07802_LOCUS31954</name>
</gene>
<dbReference type="GO" id="GO:0042254">
    <property type="term" value="P:ribosome biogenesis"/>
    <property type="evidence" value="ECO:0007669"/>
    <property type="project" value="TreeGrafter"/>
</dbReference>
<reference evidence="5" key="1">
    <citation type="submission" date="2021-01" db="EMBL/GenBank/DDBJ databases">
        <authorList>
            <person name="Corre E."/>
            <person name="Pelletier E."/>
            <person name="Niang G."/>
            <person name="Scheremetjew M."/>
            <person name="Finn R."/>
            <person name="Kale V."/>
            <person name="Holt S."/>
            <person name="Cochrane G."/>
            <person name="Meng A."/>
            <person name="Brown T."/>
            <person name="Cohen L."/>
        </authorList>
    </citation>
    <scope>NUCLEOTIDE SEQUENCE</scope>
    <source>
        <strain evidence="5">NIES-2562</strain>
    </source>
</reference>
<evidence type="ECO:0000256" key="1">
    <source>
        <dbReference type="ARBA" id="ARBA00022574"/>
    </source>
</evidence>
<feature type="region of interest" description="Disordered" evidence="3">
    <location>
        <begin position="1"/>
        <end position="66"/>
    </location>
</feature>
<name>A0A7S3GL21_9EUKA</name>
<dbReference type="InterPro" id="IPR022052">
    <property type="entry name" value="Histone-bd_RBBP4-like_N"/>
</dbReference>
<dbReference type="InterPro" id="IPR051972">
    <property type="entry name" value="Glutamate-rich_WD_repeat"/>
</dbReference>
<dbReference type="GO" id="GO:0005730">
    <property type="term" value="C:nucleolus"/>
    <property type="evidence" value="ECO:0007669"/>
    <property type="project" value="TreeGrafter"/>
</dbReference>
<dbReference type="EMBL" id="HBIB01048572">
    <property type="protein sequence ID" value="CAE0269601.1"/>
    <property type="molecule type" value="Transcribed_RNA"/>
</dbReference>